<dbReference type="Gene3D" id="2.60.120.1440">
    <property type="match status" value="1"/>
</dbReference>
<organism evidence="4 5">
    <name type="scientific">Negadavirga shengliensis</name>
    <dbReference type="NCBI Taxonomy" id="1389218"/>
    <lineage>
        <taxon>Bacteria</taxon>
        <taxon>Pseudomonadati</taxon>
        <taxon>Bacteroidota</taxon>
        <taxon>Cytophagia</taxon>
        <taxon>Cytophagales</taxon>
        <taxon>Cyclobacteriaceae</taxon>
        <taxon>Negadavirga</taxon>
    </lineage>
</organism>
<dbReference type="InterPro" id="IPR032508">
    <property type="entry name" value="FecR_C"/>
</dbReference>
<evidence type="ECO:0000256" key="1">
    <source>
        <dbReference type="SAM" id="Phobius"/>
    </source>
</evidence>
<protein>
    <submittedName>
        <fullName evidence="4">FecR family protein</fullName>
    </submittedName>
</protein>
<dbReference type="Gene3D" id="3.55.50.30">
    <property type="match status" value="1"/>
</dbReference>
<keyword evidence="1" id="KW-1133">Transmembrane helix</keyword>
<evidence type="ECO:0000259" key="3">
    <source>
        <dbReference type="Pfam" id="PF16344"/>
    </source>
</evidence>
<evidence type="ECO:0000313" key="4">
    <source>
        <dbReference type="EMBL" id="MFC4872113.1"/>
    </source>
</evidence>
<keyword evidence="1" id="KW-0472">Membrane</keyword>
<sequence>MAWEDQERLREIFIKYLDNQCTPAEMAELMEYFREEDNPEKLQEIIRQQMGQPVNKAFEDSPKGKALFDHAFMEIQNKIWSEQAPETKVRTIHIWKRISVAAAIVFLMGLSWIFRDTLIDWIIPVEVQYLATQTGERQQITLIDGTEVWLSPDSRLGYPEKFKGDIREVILEGEAFFDVVPDSAKPFVIRSGEVSTTVLGTSFNVEAYEESDIAVTVLTGSVSVLATDVEPIKLAPHERAVFNSTEKSLIKESAPDAEKLLAQREGIFEYEGTPLTDIVKDLNRQYKAIVKLEGDLAERSFYGMLDANQGITVFLEKLSLTLDAKWQQTGDQEYIISINPDIQ</sequence>
<dbReference type="PIRSF" id="PIRSF018266">
    <property type="entry name" value="FecR"/>
    <property type="match status" value="1"/>
</dbReference>
<feature type="domain" description="Protein FecR C-terminal" evidence="3">
    <location>
        <begin position="268"/>
        <end position="334"/>
    </location>
</feature>
<evidence type="ECO:0000259" key="2">
    <source>
        <dbReference type="Pfam" id="PF04773"/>
    </source>
</evidence>
<keyword evidence="5" id="KW-1185">Reference proteome</keyword>
<feature type="domain" description="FecR protein" evidence="2">
    <location>
        <begin position="130"/>
        <end position="222"/>
    </location>
</feature>
<name>A0ABV9T0J4_9BACT</name>
<dbReference type="InterPro" id="IPR012373">
    <property type="entry name" value="Ferrdict_sens_TM"/>
</dbReference>
<dbReference type="PANTHER" id="PTHR30273">
    <property type="entry name" value="PERIPLASMIC SIGNAL SENSOR AND SIGMA FACTOR ACTIVATOR FECR-RELATED"/>
    <property type="match status" value="1"/>
</dbReference>
<dbReference type="PANTHER" id="PTHR30273:SF2">
    <property type="entry name" value="PROTEIN FECR"/>
    <property type="match status" value="1"/>
</dbReference>
<proteinExistence type="predicted"/>
<evidence type="ECO:0000313" key="5">
    <source>
        <dbReference type="Proteomes" id="UP001595818"/>
    </source>
</evidence>
<feature type="transmembrane region" description="Helical" evidence="1">
    <location>
        <begin position="98"/>
        <end position="114"/>
    </location>
</feature>
<dbReference type="Pfam" id="PF16344">
    <property type="entry name" value="FecR_C"/>
    <property type="match status" value="1"/>
</dbReference>
<dbReference type="InterPro" id="IPR006860">
    <property type="entry name" value="FecR"/>
</dbReference>
<reference evidence="5" key="1">
    <citation type="journal article" date="2019" name="Int. J. Syst. Evol. Microbiol.">
        <title>The Global Catalogue of Microorganisms (GCM) 10K type strain sequencing project: providing services to taxonomists for standard genome sequencing and annotation.</title>
        <authorList>
            <consortium name="The Broad Institute Genomics Platform"/>
            <consortium name="The Broad Institute Genome Sequencing Center for Infectious Disease"/>
            <person name="Wu L."/>
            <person name="Ma J."/>
        </authorList>
    </citation>
    <scope>NUCLEOTIDE SEQUENCE [LARGE SCALE GENOMIC DNA]</scope>
    <source>
        <strain evidence="5">CGMCC 4.7466</strain>
    </source>
</reference>
<accession>A0ABV9T0J4</accession>
<comment type="caution">
    <text evidence="4">The sequence shown here is derived from an EMBL/GenBank/DDBJ whole genome shotgun (WGS) entry which is preliminary data.</text>
</comment>
<dbReference type="Proteomes" id="UP001595818">
    <property type="component" value="Unassembled WGS sequence"/>
</dbReference>
<gene>
    <name evidence="4" type="ORF">ACFPFU_10470</name>
</gene>
<keyword evidence="1" id="KW-0812">Transmembrane</keyword>
<dbReference type="RefSeq" id="WP_377064225.1">
    <property type="nucleotide sequence ID" value="NZ_JBHSJJ010000005.1"/>
</dbReference>
<dbReference type="EMBL" id="JBHSJJ010000005">
    <property type="protein sequence ID" value="MFC4872113.1"/>
    <property type="molecule type" value="Genomic_DNA"/>
</dbReference>
<dbReference type="Pfam" id="PF04773">
    <property type="entry name" value="FecR"/>
    <property type="match status" value="1"/>
</dbReference>